<name>A0A6V7X868_MELEN</name>
<evidence type="ECO:0000256" key="1">
    <source>
        <dbReference type="SAM" id="MobiDB-lite"/>
    </source>
</evidence>
<feature type="compositionally biased region" description="Low complexity" evidence="1">
    <location>
        <begin position="214"/>
        <end position="224"/>
    </location>
</feature>
<dbReference type="Proteomes" id="UP000580250">
    <property type="component" value="Unassembled WGS sequence"/>
</dbReference>
<evidence type="ECO:0000313" key="3">
    <source>
        <dbReference type="Proteomes" id="UP000580250"/>
    </source>
</evidence>
<feature type="region of interest" description="Disordered" evidence="1">
    <location>
        <begin position="107"/>
        <end position="166"/>
    </location>
</feature>
<proteinExistence type="predicted"/>
<feature type="region of interest" description="Disordered" evidence="1">
    <location>
        <begin position="181"/>
        <end position="327"/>
    </location>
</feature>
<gene>
    <name evidence="2" type="ORF">MENT_LOCUS48582</name>
</gene>
<organism evidence="2 3">
    <name type="scientific">Meloidogyne enterolobii</name>
    <name type="common">Root-knot nematode worm</name>
    <name type="synonym">Meloidogyne mayaguensis</name>
    <dbReference type="NCBI Taxonomy" id="390850"/>
    <lineage>
        <taxon>Eukaryota</taxon>
        <taxon>Metazoa</taxon>
        <taxon>Ecdysozoa</taxon>
        <taxon>Nematoda</taxon>
        <taxon>Chromadorea</taxon>
        <taxon>Rhabditida</taxon>
        <taxon>Tylenchina</taxon>
        <taxon>Tylenchomorpha</taxon>
        <taxon>Tylenchoidea</taxon>
        <taxon>Meloidogynidae</taxon>
        <taxon>Meloidogyninae</taxon>
        <taxon>Meloidogyne</taxon>
    </lineage>
</organism>
<dbReference type="EMBL" id="CAJEWN010001219">
    <property type="protein sequence ID" value="CAD2195489.1"/>
    <property type="molecule type" value="Genomic_DNA"/>
</dbReference>
<dbReference type="AlphaFoldDB" id="A0A6V7X868"/>
<reference evidence="2 3" key="1">
    <citation type="submission" date="2020-08" db="EMBL/GenBank/DDBJ databases">
        <authorList>
            <person name="Koutsovoulos G."/>
            <person name="Danchin GJ E."/>
        </authorList>
    </citation>
    <scope>NUCLEOTIDE SEQUENCE [LARGE SCALE GENOMIC DNA]</scope>
</reference>
<accession>A0A6V7X868</accession>
<protein>
    <submittedName>
        <fullName evidence="2">Uncharacterized protein</fullName>
    </submittedName>
</protein>
<sequence length="546" mass="61743">MSNSFFVFLPSNVSDYPENQPNSFRVHLPKSIFFNGDWVCGLHSISYPYSWPSTIGTLDDQWIKIHIIDSDINKHVLKIPVPKASHNTTEALRDFLNANLEQQSKEPDLIFAPKGLGKENIQSPPRKNRKERDVELKSPPLYFPGENCEPVSPPKISPEKSPLRSLSPKLEKVNEELIFASKGSIQSPPRNNRKKRDTVLKSPPLYFPSENKNVEPVSSPPLLKSSEKSSPRVLSPIVKTVNDETTLSPKPSEKLPPQPSTPRIETLKDNPILSLKSNEQSPPRVLTPVKALTPPPPDQIVLDQDSPIRKKKKIDTPPRQLSSDTLEERKETNISFELFKDITWTEKMEKVLTFILGHTPTPNERQKYSSNMPKLISTYEKSNPSQIDLSIQEQVIKSIKFQYNSNFGRFKIVFDHPSINYISLSPQLGYVLGFENPHFVQNNEIAKYGCDLKGGFSSFAVYAKGLTENMIIGNSLSSLLRVVSVSGATPGEYNEKIYDTPIYARVLPREINEIEIELRTLDNGRLIPFSYGIVLVVLIFKKVLKF</sequence>
<comment type="caution">
    <text evidence="2">The sequence shown here is derived from an EMBL/GenBank/DDBJ whole genome shotgun (WGS) entry which is preliminary data.</text>
</comment>
<evidence type="ECO:0000313" key="2">
    <source>
        <dbReference type="EMBL" id="CAD2195489.1"/>
    </source>
</evidence>